<organism evidence="1 2">
    <name type="scientific">Pluteus cervinus</name>
    <dbReference type="NCBI Taxonomy" id="181527"/>
    <lineage>
        <taxon>Eukaryota</taxon>
        <taxon>Fungi</taxon>
        <taxon>Dikarya</taxon>
        <taxon>Basidiomycota</taxon>
        <taxon>Agaricomycotina</taxon>
        <taxon>Agaricomycetes</taxon>
        <taxon>Agaricomycetidae</taxon>
        <taxon>Agaricales</taxon>
        <taxon>Pluteineae</taxon>
        <taxon>Pluteaceae</taxon>
        <taxon>Pluteus</taxon>
    </lineage>
</organism>
<dbReference type="Proteomes" id="UP000308600">
    <property type="component" value="Unassembled WGS sequence"/>
</dbReference>
<name>A0ACD3B0N3_9AGAR</name>
<sequence length="324" mass="36558">MHGLPLELWSWIFSYACTDDGRTGRSLSLVCTCFHEASKSSKLQSLTIIGHQQIIASAKMLVSTIPRYRRVHNLFISTHSPSKKRQRKLAVNEDEKSATCEAITRILTAVAPQIQTLHVVFAFHRDFFFLPVHLPVLVELTLQGPFLSFPTFSSPLSATVRKLSVLDVPFDFSAPSLTAYAAYVPHATHLRIAAQGTLGKEFIHCLRDALCADKPQGTPSTVFPKSLVKLHFHLPKEHQAMSFEGRNFSLEQELLRLTKIDSRLVLQETYDCHSRSAWGHEEGLAEWLRNASGIDLWKVLPSHRLPKKDKPTVSGPRRYIDAVW</sequence>
<proteinExistence type="predicted"/>
<gene>
    <name evidence="1" type="ORF">BDN72DRAFT_426767</name>
</gene>
<dbReference type="EMBL" id="ML208295">
    <property type="protein sequence ID" value="TFK71650.1"/>
    <property type="molecule type" value="Genomic_DNA"/>
</dbReference>
<evidence type="ECO:0000313" key="2">
    <source>
        <dbReference type="Proteomes" id="UP000308600"/>
    </source>
</evidence>
<accession>A0ACD3B0N3</accession>
<reference evidence="1 2" key="1">
    <citation type="journal article" date="2019" name="Nat. Ecol. Evol.">
        <title>Megaphylogeny resolves global patterns of mushroom evolution.</title>
        <authorList>
            <person name="Varga T."/>
            <person name="Krizsan K."/>
            <person name="Foldi C."/>
            <person name="Dima B."/>
            <person name="Sanchez-Garcia M."/>
            <person name="Sanchez-Ramirez S."/>
            <person name="Szollosi G.J."/>
            <person name="Szarkandi J.G."/>
            <person name="Papp V."/>
            <person name="Albert L."/>
            <person name="Andreopoulos W."/>
            <person name="Angelini C."/>
            <person name="Antonin V."/>
            <person name="Barry K.W."/>
            <person name="Bougher N.L."/>
            <person name="Buchanan P."/>
            <person name="Buyck B."/>
            <person name="Bense V."/>
            <person name="Catcheside P."/>
            <person name="Chovatia M."/>
            <person name="Cooper J."/>
            <person name="Damon W."/>
            <person name="Desjardin D."/>
            <person name="Finy P."/>
            <person name="Geml J."/>
            <person name="Haridas S."/>
            <person name="Hughes K."/>
            <person name="Justo A."/>
            <person name="Karasinski D."/>
            <person name="Kautmanova I."/>
            <person name="Kiss B."/>
            <person name="Kocsube S."/>
            <person name="Kotiranta H."/>
            <person name="LaButti K.M."/>
            <person name="Lechner B.E."/>
            <person name="Liimatainen K."/>
            <person name="Lipzen A."/>
            <person name="Lukacs Z."/>
            <person name="Mihaltcheva S."/>
            <person name="Morgado L.N."/>
            <person name="Niskanen T."/>
            <person name="Noordeloos M.E."/>
            <person name="Ohm R.A."/>
            <person name="Ortiz-Santana B."/>
            <person name="Ovrebo C."/>
            <person name="Racz N."/>
            <person name="Riley R."/>
            <person name="Savchenko A."/>
            <person name="Shiryaev A."/>
            <person name="Soop K."/>
            <person name="Spirin V."/>
            <person name="Szebenyi C."/>
            <person name="Tomsovsky M."/>
            <person name="Tulloss R.E."/>
            <person name="Uehling J."/>
            <person name="Grigoriev I.V."/>
            <person name="Vagvolgyi C."/>
            <person name="Papp T."/>
            <person name="Martin F.M."/>
            <person name="Miettinen O."/>
            <person name="Hibbett D.S."/>
            <person name="Nagy L.G."/>
        </authorList>
    </citation>
    <scope>NUCLEOTIDE SEQUENCE [LARGE SCALE GENOMIC DNA]</scope>
    <source>
        <strain evidence="1 2">NL-1719</strain>
    </source>
</reference>
<protein>
    <submittedName>
        <fullName evidence="1">Uncharacterized protein</fullName>
    </submittedName>
</protein>
<keyword evidence="2" id="KW-1185">Reference proteome</keyword>
<evidence type="ECO:0000313" key="1">
    <source>
        <dbReference type="EMBL" id="TFK71650.1"/>
    </source>
</evidence>